<dbReference type="SUPFAM" id="SSF55826">
    <property type="entry name" value="YbaK/ProRS associated domain"/>
    <property type="match status" value="1"/>
</dbReference>
<sequence>MSIAPRLRQYLEQQQARFEVVQHMPTSSAMQSAIASRVPADQIAKGVLLDTDEGYLLAVLPANHRIILTDLAEEFGSRPNLVEEEELDRVFPDCALGAIPALGGGYDVPVIVDDSINRQSDVYLEAGDHKNLIHLTHDEFARLTGDARHGSFSAHEAMLH</sequence>
<dbReference type="RefSeq" id="WP_184474271.1">
    <property type="nucleotide sequence ID" value="NZ_JACHOV010000002.1"/>
</dbReference>
<dbReference type="InterPro" id="IPR036754">
    <property type="entry name" value="YbaK/aa-tRNA-synt-asso_dom_sf"/>
</dbReference>
<proteinExistence type="predicted"/>
<dbReference type="Gene3D" id="3.90.960.10">
    <property type="entry name" value="YbaK/aminoacyl-tRNA synthetase-associated domain"/>
    <property type="match status" value="1"/>
</dbReference>
<gene>
    <name evidence="2" type="ORF">HNQ99_000724</name>
</gene>
<keyword evidence="3" id="KW-1185">Reference proteome</keyword>
<dbReference type="GO" id="GO:0002161">
    <property type="term" value="F:aminoacyl-tRNA deacylase activity"/>
    <property type="evidence" value="ECO:0007669"/>
    <property type="project" value="InterPro"/>
</dbReference>
<dbReference type="EC" id="3.1.1.-" evidence="2"/>
<protein>
    <submittedName>
        <fullName evidence="2">Ala-tRNA(Pro) deacylase</fullName>
        <ecNumber evidence="2">3.1.1.-</ecNumber>
    </submittedName>
</protein>
<organism evidence="2 3">
    <name type="scientific">Rhizorhapis suberifaciens</name>
    <name type="common">corky root of lettuce</name>
    <dbReference type="NCBI Taxonomy" id="13656"/>
    <lineage>
        <taxon>Bacteria</taxon>
        <taxon>Pseudomonadati</taxon>
        <taxon>Pseudomonadota</taxon>
        <taxon>Alphaproteobacteria</taxon>
        <taxon>Sphingomonadales</taxon>
        <taxon>Sphingomonadaceae</taxon>
        <taxon>Rhizorhapis</taxon>
    </lineage>
</organism>
<comment type="caution">
    <text evidence="2">The sequence shown here is derived from an EMBL/GenBank/DDBJ whole genome shotgun (WGS) entry which is preliminary data.</text>
</comment>
<dbReference type="CDD" id="cd04332">
    <property type="entry name" value="YbaK_like"/>
    <property type="match status" value="1"/>
</dbReference>
<evidence type="ECO:0000259" key="1">
    <source>
        <dbReference type="Pfam" id="PF04073"/>
    </source>
</evidence>
<dbReference type="Pfam" id="PF04073">
    <property type="entry name" value="tRNA_edit"/>
    <property type="match status" value="1"/>
</dbReference>
<dbReference type="Proteomes" id="UP000575068">
    <property type="component" value="Unassembled WGS sequence"/>
</dbReference>
<feature type="domain" description="YbaK/aminoacyl-tRNA synthetase-associated" evidence="1">
    <location>
        <begin position="25"/>
        <end position="143"/>
    </location>
</feature>
<accession>A0A840HSE8</accession>
<dbReference type="AlphaFoldDB" id="A0A840HSE8"/>
<name>A0A840HSE8_9SPHN</name>
<reference evidence="2 3" key="1">
    <citation type="submission" date="2020-08" db="EMBL/GenBank/DDBJ databases">
        <title>Genomic Encyclopedia of Type Strains, Phase IV (KMG-IV): sequencing the most valuable type-strain genomes for metagenomic binning, comparative biology and taxonomic classification.</title>
        <authorList>
            <person name="Goeker M."/>
        </authorList>
    </citation>
    <scope>NUCLEOTIDE SEQUENCE [LARGE SCALE GENOMIC DNA]</scope>
    <source>
        <strain evidence="2 3">DSM 7465</strain>
    </source>
</reference>
<keyword evidence="2" id="KW-0378">Hydrolase</keyword>
<dbReference type="InterPro" id="IPR007214">
    <property type="entry name" value="YbaK/aa-tRNA-synth-assoc-dom"/>
</dbReference>
<evidence type="ECO:0000313" key="2">
    <source>
        <dbReference type="EMBL" id="MBB4640436.1"/>
    </source>
</evidence>
<evidence type="ECO:0000313" key="3">
    <source>
        <dbReference type="Proteomes" id="UP000575068"/>
    </source>
</evidence>
<dbReference type="EMBL" id="JACHOV010000002">
    <property type="protein sequence ID" value="MBB4640436.1"/>
    <property type="molecule type" value="Genomic_DNA"/>
</dbReference>